<dbReference type="PANTHER" id="PTHR15574:SF40">
    <property type="entry name" value="WD AND TETRATRICOPEPTIDE REPEATS PROTEIN 1"/>
    <property type="match status" value="1"/>
</dbReference>
<dbReference type="STRING" id="747525.W4KE05"/>
<dbReference type="PROSITE" id="PS50082">
    <property type="entry name" value="WD_REPEATS_2"/>
    <property type="match status" value="2"/>
</dbReference>
<dbReference type="KEGG" id="hir:HETIRDRAFT_170452"/>
<dbReference type="InterPro" id="IPR015943">
    <property type="entry name" value="WD40/YVTN_repeat-like_dom_sf"/>
</dbReference>
<reference evidence="4 5" key="1">
    <citation type="journal article" date="2012" name="New Phytol.">
        <title>Insight into trade-off between wood decay and parasitism from the genome of a fungal forest pathogen.</title>
        <authorList>
            <person name="Olson A."/>
            <person name="Aerts A."/>
            <person name="Asiegbu F."/>
            <person name="Belbahri L."/>
            <person name="Bouzid O."/>
            <person name="Broberg A."/>
            <person name="Canback B."/>
            <person name="Coutinho P.M."/>
            <person name="Cullen D."/>
            <person name="Dalman K."/>
            <person name="Deflorio G."/>
            <person name="van Diepen L.T."/>
            <person name="Dunand C."/>
            <person name="Duplessis S."/>
            <person name="Durling M."/>
            <person name="Gonthier P."/>
            <person name="Grimwood J."/>
            <person name="Fossdal C.G."/>
            <person name="Hansson D."/>
            <person name="Henrissat B."/>
            <person name="Hietala A."/>
            <person name="Himmelstrand K."/>
            <person name="Hoffmeister D."/>
            <person name="Hogberg N."/>
            <person name="James T.Y."/>
            <person name="Karlsson M."/>
            <person name="Kohler A."/>
            <person name="Kues U."/>
            <person name="Lee Y.H."/>
            <person name="Lin Y.C."/>
            <person name="Lind M."/>
            <person name="Lindquist E."/>
            <person name="Lombard V."/>
            <person name="Lucas S."/>
            <person name="Lunden K."/>
            <person name="Morin E."/>
            <person name="Murat C."/>
            <person name="Park J."/>
            <person name="Raffaello T."/>
            <person name="Rouze P."/>
            <person name="Salamov A."/>
            <person name="Schmutz J."/>
            <person name="Solheim H."/>
            <person name="Stahlberg J."/>
            <person name="Velez H."/>
            <person name="de Vries R.P."/>
            <person name="Wiebenga A."/>
            <person name="Woodward S."/>
            <person name="Yakovlev I."/>
            <person name="Garbelotto M."/>
            <person name="Martin F."/>
            <person name="Grigoriev I.V."/>
            <person name="Stenlid J."/>
        </authorList>
    </citation>
    <scope>NUCLEOTIDE SEQUENCE [LARGE SCALE GENOMIC DNA]</scope>
    <source>
        <strain evidence="4 5">TC 32-1</strain>
    </source>
</reference>
<evidence type="ECO:0000313" key="4">
    <source>
        <dbReference type="EMBL" id="ETW83984.1"/>
    </source>
</evidence>
<gene>
    <name evidence="4" type="ORF">HETIRDRAFT_170452</name>
</gene>
<keyword evidence="2" id="KW-0677">Repeat</keyword>
<dbReference type="Gene3D" id="2.130.10.10">
    <property type="entry name" value="YVTN repeat-like/Quinoprotein amine dehydrogenase"/>
    <property type="match status" value="3"/>
</dbReference>
<evidence type="ECO:0000256" key="1">
    <source>
        <dbReference type="ARBA" id="ARBA00022574"/>
    </source>
</evidence>
<dbReference type="HOGENOM" id="CLU_012381_2_0_1"/>
<protein>
    <recommendedName>
        <fullName evidence="6">WD40 repeat-like protein</fullName>
    </recommendedName>
</protein>
<dbReference type="RefSeq" id="XP_009543706.1">
    <property type="nucleotide sequence ID" value="XM_009545411.1"/>
</dbReference>
<dbReference type="PANTHER" id="PTHR15574">
    <property type="entry name" value="WD REPEAT DOMAIN-CONTAINING FAMILY"/>
    <property type="match status" value="1"/>
</dbReference>
<keyword evidence="5" id="KW-1185">Reference proteome</keyword>
<dbReference type="SMART" id="SM00320">
    <property type="entry name" value="WD40"/>
    <property type="match status" value="5"/>
</dbReference>
<evidence type="ECO:0000256" key="2">
    <source>
        <dbReference type="ARBA" id="ARBA00022737"/>
    </source>
</evidence>
<dbReference type="SUPFAM" id="SSF50978">
    <property type="entry name" value="WD40 repeat-like"/>
    <property type="match status" value="1"/>
</dbReference>
<dbReference type="Proteomes" id="UP000030671">
    <property type="component" value="Unassembled WGS sequence"/>
</dbReference>
<dbReference type="EMBL" id="KI925456">
    <property type="protein sequence ID" value="ETW83984.1"/>
    <property type="molecule type" value="Genomic_DNA"/>
</dbReference>
<sequence>MTVPVLSDIIVLRCVNALSWAKDGQLLLSGGDDTTVRLWRIDQGETAQQYPFVCQGTVQTGHTGNIFNAQMLPSSNRIATVAGDKQVRVFDVTDTISQPANPLEADRGTQASHLRVLRCHAGRTKRIVTEHSSDLFLTVGEDGTVRQHDLRVHHVCRSGRCPPPLVKVPHELSTLALSPLTPYEFVVAGDSPYGYLFDRRQTGRFIQEEWGILPTGDDVTTCVRRFGRKSMGPGERKGHEHVTGARMSTRNGHEVLLSYSADAVYLYSTRDDVVDSSGSSTPPAVVAPNTKHKVQVANQPSEDLMEGIESEWSASDADVVDSDPEIQGNSSSGDQTDIFEDIEESINDGIPVLHGTLPVIYPRMCFAGACNVQTVKDVNFFGPSDEFVVSGSDDGNFFVWRKTTGALHGVYEGDGSVVNVIESHPHLPLVAVSGIDTTVKLFAPVQHSSKFSRMSDAESIVSRNLEAASREENEYSALFNHYRLMLGELGRHYGEEGQPGCTFQ</sequence>
<dbReference type="InterPro" id="IPR036322">
    <property type="entry name" value="WD40_repeat_dom_sf"/>
</dbReference>
<keyword evidence="1 3" id="KW-0853">WD repeat</keyword>
<evidence type="ECO:0000313" key="5">
    <source>
        <dbReference type="Proteomes" id="UP000030671"/>
    </source>
</evidence>
<dbReference type="AlphaFoldDB" id="W4KE05"/>
<dbReference type="GO" id="GO:0045717">
    <property type="term" value="P:negative regulation of fatty acid biosynthetic process"/>
    <property type="evidence" value="ECO:0007669"/>
    <property type="project" value="TreeGrafter"/>
</dbReference>
<dbReference type="OrthoDB" id="2414538at2759"/>
<dbReference type="InterPro" id="IPR001680">
    <property type="entry name" value="WD40_rpt"/>
</dbReference>
<dbReference type="PROSITE" id="PS50294">
    <property type="entry name" value="WD_REPEATS_REGION"/>
    <property type="match status" value="1"/>
</dbReference>
<organism evidence="4 5">
    <name type="scientific">Heterobasidion irregulare (strain TC 32-1)</name>
    <dbReference type="NCBI Taxonomy" id="747525"/>
    <lineage>
        <taxon>Eukaryota</taxon>
        <taxon>Fungi</taxon>
        <taxon>Dikarya</taxon>
        <taxon>Basidiomycota</taxon>
        <taxon>Agaricomycotina</taxon>
        <taxon>Agaricomycetes</taxon>
        <taxon>Russulales</taxon>
        <taxon>Bondarzewiaceae</taxon>
        <taxon>Heterobasidion</taxon>
        <taxon>Heterobasidion annosum species complex</taxon>
    </lineage>
</organism>
<dbReference type="InterPro" id="IPR045151">
    <property type="entry name" value="DCAF8"/>
</dbReference>
<dbReference type="GO" id="GO:0080008">
    <property type="term" value="C:Cul4-RING E3 ubiquitin ligase complex"/>
    <property type="evidence" value="ECO:0007669"/>
    <property type="project" value="TreeGrafter"/>
</dbReference>
<evidence type="ECO:0000256" key="3">
    <source>
        <dbReference type="PROSITE-ProRule" id="PRU00221"/>
    </source>
</evidence>
<proteinExistence type="predicted"/>
<evidence type="ECO:0008006" key="6">
    <source>
        <dbReference type="Google" id="ProtNLM"/>
    </source>
</evidence>
<dbReference type="FunCoup" id="W4KE05">
    <property type="interactions" value="61"/>
</dbReference>
<dbReference type="GeneID" id="20668285"/>
<feature type="repeat" description="WD" evidence="3">
    <location>
        <begin position="15"/>
        <end position="49"/>
    </location>
</feature>
<dbReference type="eggNOG" id="KOG1310">
    <property type="taxonomic scope" value="Eukaryota"/>
</dbReference>
<dbReference type="GO" id="GO:0005737">
    <property type="term" value="C:cytoplasm"/>
    <property type="evidence" value="ECO:0007669"/>
    <property type="project" value="TreeGrafter"/>
</dbReference>
<name>W4KE05_HETIT</name>
<feature type="repeat" description="WD" evidence="3">
    <location>
        <begin position="59"/>
        <end position="92"/>
    </location>
</feature>
<accession>W4KE05</accession>
<dbReference type="Pfam" id="PF00400">
    <property type="entry name" value="WD40"/>
    <property type="match status" value="3"/>
</dbReference>
<dbReference type="InParanoid" id="W4KE05"/>